<proteinExistence type="predicted"/>
<dbReference type="Proteomes" id="UP001148629">
    <property type="component" value="Unassembled WGS sequence"/>
</dbReference>
<reference evidence="1" key="1">
    <citation type="submission" date="2022-08" db="EMBL/GenBank/DDBJ databases">
        <title>Genome Sequence of Fusarium decemcellulare.</title>
        <authorList>
            <person name="Buettner E."/>
        </authorList>
    </citation>
    <scope>NUCLEOTIDE SEQUENCE</scope>
    <source>
        <strain evidence="1">Babe19</strain>
    </source>
</reference>
<evidence type="ECO:0000313" key="2">
    <source>
        <dbReference type="Proteomes" id="UP001148629"/>
    </source>
</evidence>
<gene>
    <name evidence="1" type="ORF">NM208_g2453</name>
</gene>
<sequence length="563" mass="63976">MADEINAVQRNSGDWYHLMKARYDIPDLFRATLDSPNVVKPKLEHQSERPTVLVNSQVLGLGGGLFSTLMRTTWPNLIQWAPGLQDQLVLVTTDDSGATEEFHDWLLEFSDLQYKGPFLLRRISSLVASKTSEYCSPHAEGKLTGHDLSEKLLQSGDFCCRANPVAKRIGHRAATLQNIDRILTQLWEEDQAVRQRKKCENEQEPADGHWVSSLPHRVRPVDSRLIGERKKRRTRNFDGGFDLEFELLGSIVDTATTYKHEPDLHPRKRLLPSPPMSMSMFDSSQQEGFPSKQRQPNSSDPNKTPTAQDKLSNFMLASQDSQSERASSLSSMSQRSGKSSPTKGIAALRDEKLVDYAAFSGPVRVPQDLSKVEAFRNTTLDLGEFRDDLEYIPTLVDPSEARSNLGQLPSIDRLVEIWQEATYSLRNARCNNFEEHQREQQFRVKPANISTINVAKRYVPLTSRHRHNKRIDFCIYLDVAQDSAFEEDIRSKVGTSVHDSINHKEVPWLHRLPMCIRIETKKTGGDWHAALEQMTIWSSAHWKRLGELTVDLDSLPFLPGVIV</sequence>
<comment type="caution">
    <text evidence="1">The sequence shown here is derived from an EMBL/GenBank/DDBJ whole genome shotgun (WGS) entry which is preliminary data.</text>
</comment>
<evidence type="ECO:0000313" key="1">
    <source>
        <dbReference type="EMBL" id="KAJ3545560.1"/>
    </source>
</evidence>
<organism evidence="1 2">
    <name type="scientific">Fusarium decemcellulare</name>
    <dbReference type="NCBI Taxonomy" id="57161"/>
    <lineage>
        <taxon>Eukaryota</taxon>
        <taxon>Fungi</taxon>
        <taxon>Dikarya</taxon>
        <taxon>Ascomycota</taxon>
        <taxon>Pezizomycotina</taxon>
        <taxon>Sordariomycetes</taxon>
        <taxon>Hypocreomycetidae</taxon>
        <taxon>Hypocreales</taxon>
        <taxon>Nectriaceae</taxon>
        <taxon>Fusarium</taxon>
        <taxon>Fusarium decemcellulare species complex</taxon>
    </lineage>
</organism>
<dbReference type="EMBL" id="JANRMS010000146">
    <property type="protein sequence ID" value="KAJ3545560.1"/>
    <property type="molecule type" value="Genomic_DNA"/>
</dbReference>
<name>A0ACC1SSD4_9HYPO</name>
<keyword evidence="2" id="KW-1185">Reference proteome</keyword>
<protein>
    <submittedName>
        <fullName evidence="1">Uncharacterized protein</fullName>
    </submittedName>
</protein>
<accession>A0ACC1SSD4</accession>